<name>A0AA41YZ29_9HYPH</name>
<organism evidence="3 4">
    <name type="scientific">Lichenifustis flavocetrariae</name>
    <dbReference type="NCBI Taxonomy" id="2949735"/>
    <lineage>
        <taxon>Bacteria</taxon>
        <taxon>Pseudomonadati</taxon>
        <taxon>Pseudomonadota</taxon>
        <taxon>Alphaproteobacteria</taxon>
        <taxon>Hyphomicrobiales</taxon>
        <taxon>Lichenihabitantaceae</taxon>
        <taxon>Lichenifustis</taxon>
    </lineage>
</organism>
<dbReference type="PANTHER" id="PTHR13947">
    <property type="entry name" value="GNAT FAMILY N-ACETYLTRANSFERASE"/>
    <property type="match status" value="1"/>
</dbReference>
<keyword evidence="4" id="KW-1185">Reference proteome</keyword>
<dbReference type="Pfam" id="PF00583">
    <property type="entry name" value="Acetyltransf_1"/>
    <property type="match status" value="1"/>
</dbReference>
<proteinExistence type="predicted"/>
<dbReference type="CDD" id="cd04301">
    <property type="entry name" value="NAT_SF"/>
    <property type="match status" value="1"/>
</dbReference>
<dbReference type="EMBL" id="JAMOIM010000012">
    <property type="protein sequence ID" value="MCW6509941.1"/>
    <property type="molecule type" value="Genomic_DNA"/>
</dbReference>
<comment type="caution">
    <text evidence="3">The sequence shown here is derived from an EMBL/GenBank/DDBJ whole genome shotgun (WGS) entry which is preliminary data.</text>
</comment>
<dbReference type="InterPro" id="IPR050769">
    <property type="entry name" value="NAT_camello-type"/>
</dbReference>
<dbReference type="Gene3D" id="3.40.630.30">
    <property type="match status" value="1"/>
</dbReference>
<protein>
    <submittedName>
        <fullName evidence="3">GNAT family N-acetyltransferase</fullName>
    </submittedName>
</protein>
<evidence type="ECO:0000313" key="4">
    <source>
        <dbReference type="Proteomes" id="UP001165667"/>
    </source>
</evidence>
<dbReference type="InterPro" id="IPR000182">
    <property type="entry name" value="GNAT_dom"/>
</dbReference>
<gene>
    <name evidence="3" type="ORF">M8523_18130</name>
</gene>
<dbReference type="PROSITE" id="PS51186">
    <property type="entry name" value="GNAT"/>
    <property type="match status" value="1"/>
</dbReference>
<dbReference type="SUPFAM" id="SSF55729">
    <property type="entry name" value="Acyl-CoA N-acyltransferases (Nat)"/>
    <property type="match status" value="1"/>
</dbReference>
<dbReference type="Proteomes" id="UP001165667">
    <property type="component" value="Unassembled WGS sequence"/>
</dbReference>
<dbReference type="GO" id="GO:0008080">
    <property type="term" value="F:N-acetyltransferase activity"/>
    <property type="evidence" value="ECO:0007669"/>
    <property type="project" value="InterPro"/>
</dbReference>
<dbReference type="PANTHER" id="PTHR13947:SF37">
    <property type="entry name" value="LD18367P"/>
    <property type="match status" value="1"/>
</dbReference>
<evidence type="ECO:0000256" key="1">
    <source>
        <dbReference type="ARBA" id="ARBA00022679"/>
    </source>
</evidence>
<dbReference type="InterPro" id="IPR016181">
    <property type="entry name" value="Acyl_CoA_acyltransferase"/>
</dbReference>
<evidence type="ECO:0000259" key="2">
    <source>
        <dbReference type="PROSITE" id="PS51186"/>
    </source>
</evidence>
<dbReference type="AlphaFoldDB" id="A0AA41YZ29"/>
<accession>A0AA41YZ29</accession>
<reference evidence="3" key="1">
    <citation type="submission" date="2022-05" db="EMBL/GenBank/DDBJ databases">
        <authorList>
            <person name="Pankratov T."/>
        </authorList>
    </citation>
    <scope>NUCLEOTIDE SEQUENCE</scope>
    <source>
        <strain evidence="3">BP6-180914</strain>
    </source>
</reference>
<feature type="domain" description="N-acetyltransferase" evidence="2">
    <location>
        <begin position="11"/>
        <end position="170"/>
    </location>
</feature>
<evidence type="ECO:0000313" key="3">
    <source>
        <dbReference type="EMBL" id="MCW6509941.1"/>
    </source>
</evidence>
<sequence>MNGDSSRHGTVAIHRFEPADQQAVFDVILPIQQEEFGIPITAADQPDLRAIGDFYQTGCGDFWVAKSDGRVVGTIALKDIGDRRGALRKMFVSASHRGSAFGVAAKLLDRLLSNARAHGVAEVYLGTTEKFVGAHRFYEKNGFRRIEREELPNTFPLVTVDTRFYRLDLDHDA</sequence>
<dbReference type="RefSeq" id="WP_282586311.1">
    <property type="nucleotide sequence ID" value="NZ_JAMOIM010000012.1"/>
</dbReference>
<keyword evidence="1" id="KW-0808">Transferase</keyword>